<evidence type="ECO:0000256" key="1">
    <source>
        <dbReference type="ARBA" id="ARBA00022741"/>
    </source>
</evidence>
<dbReference type="SMART" id="SM00382">
    <property type="entry name" value="AAA"/>
    <property type="match status" value="1"/>
</dbReference>
<dbReference type="InterPro" id="IPR058031">
    <property type="entry name" value="AAA_lid_NorR"/>
</dbReference>
<dbReference type="Pfam" id="PF00072">
    <property type="entry name" value="Response_reg"/>
    <property type="match status" value="1"/>
</dbReference>
<protein>
    <recommendedName>
        <fullName evidence="12">Sigma-54-dependent Fis family transcriptional regulator</fullName>
    </recommendedName>
</protein>
<dbReference type="InterPro" id="IPR011006">
    <property type="entry name" value="CheY-like_superfamily"/>
</dbReference>
<dbReference type="PROSITE" id="PS00688">
    <property type="entry name" value="SIGMA54_INTERACT_3"/>
    <property type="match status" value="1"/>
</dbReference>
<keyword evidence="1" id="KW-0547">Nucleotide-binding</keyword>
<evidence type="ECO:0008006" key="12">
    <source>
        <dbReference type="Google" id="ProtNLM"/>
    </source>
</evidence>
<comment type="caution">
    <text evidence="10">The sequence shown here is derived from an EMBL/GenBank/DDBJ whole genome shotgun (WGS) entry which is preliminary data.</text>
</comment>
<evidence type="ECO:0000256" key="6">
    <source>
        <dbReference type="ARBA" id="ARBA00023163"/>
    </source>
</evidence>
<reference evidence="10 11" key="1">
    <citation type="journal article" date="2016" name="Nat. Commun.">
        <title>Thousands of microbial genomes shed light on interconnected biogeochemical processes in an aquifer system.</title>
        <authorList>
            <person name="Anantharaman K."/>
            <person name="Brown C.T."/>
            <person name="Hug L.A."/>
            <person name="Sharon I."/>
            <person name="Castelle C.J."/>
            <person name="Probst A.J."/>
            <person name="Thomas B.C."/>
            <person name="Singh A."/>
            <person name="Wilkins M.J."/>
            <person name="Karaoz U."/>
            <person name="Brodie E.L."/>
            <person name="Williams K.H."/>
            <person name="Hubbard S.S."/>
            <person name="Banfield J.F."/>
        </authorList>
    </citation>
    <scope>NUCLEOTIDE SEQUENCE [LARGE SCALE GENOMIC DNA]</scope>
</reference>
<evidence type="ECO:0000259" key="9">
    <source>
        <dbReference type="PROSITE" id="PS50110"/>
    </source>
</evidence>
<feature type="modified residue" description="4-aspartylphosphate" evidence="7">
    <location>
        <position position="53"/>
    </location>
</feature>
<dbReference type="Pfam" id="PF02954">
    <property type="entry name" value="HTH_8"/>
    <property type="match status" value="1"/>
</dbReference>
<dbReference type="GO" id="GO:0000160">
    <property type="term" value="P:phosphorelay signal transduction system"/>
    <property type="evidence" value="ECO:0007669"/>
    <property type="project" value="InterPro"/>
</dbReference>
<dbReference type="Gene3D" id="1.10.10.60">
    <property type="entry name" value="Homeodomain-like"/>
    <property type="match status" value="1"/>
</dbReference>
<dbReference type="InterPro" id="IPR002078">
    <property type="entry name" value="Sigma_54_int"/>
</dbReference>
<evidence type="ECO:0000256" key="4">
    <source>
        <dbReference type="ARBA" id="ARBA00023125"/>
    </source>
</evidence>
<keyword evidence="6" id="KW-0804">Transcription</keyword>
<keyword evidence="3" id="KW-0805">Transcription regulation</keyword>
<dbReference type="InterPro" id="IPR003593">
    <property type="entry name" value="AAA+_ATPase"/>
</dbReference>
<dbReference type="PANTHER" id="PTHR32071">
    <property type="entry name" value="TRANSCRIPTIONAL REGULATORY PROTEIN"/>
    <property type="match status" value="1"/>
</dbReference>
<dbReference type="InterPro" id="IPR002197">
    <property type="entry name" value="HTH_Fis"/>
</dbReference>
<dbReference type="SUPFAM" id="SSF46689">
    <property type="entry name" value="Homeodomain-like"/>
    <property type="match status" value="1"/>
</dbReference>
<dbReference type="SMART" id="SM00448">
    <property type="entry name" value="REC"/>
    <property type="match status" value="1"/>
</dbReference>
<feature type="domain" description="Response regulatory" evidence="9">
    <location>
        <begin position="5"/>
        <end position="118"/>
    </location>
</feature>
<dbReference type="AlphaFoldDB" id="A0A1F4T838"/>
<evidence type="ECO:0000313" key="11">
    <source>
        <dbReference type="Proteomes" id="UP000178602"/>
    </source>
</evidence>
<dbReference type="CDD" id="cd00009">
    <property type="entry name" value="AAA"/>
    <property type="match status" value="1"/>
</dbReference>
<gene>
    <name evidence="10" type="ORF">A3K49_07990</name>
</gene>
<dbReference type="GO" id="GO:0006355">
    <property type="term" value="P:regulation of DNA-templated transcription"/>
    <property type="evidence" value="ECO:0007669"/>
    <property type="project" value="InterPro"/>
</dbReference>
<dbReference type="PROSITE" id="PS00676">
    <property type="entry name" value="SIGMA54_INTERACT_2"/>
    <property type="match status" value="1"/>
</dbReference>
<accession>A0A1F4T838</accession>
<feature type="domain" description="Sigma-54 factor interaction" evidence="8">
    <location>
        <begin position="143"/>
        <end position="372"/>
    </location>
</feature>
<name>A0A1F4T838_UNCSA</name>
<dbReference type="InterPro" id="IPR009057">
    <property type="entry name" value="Homeodomain-like_sf"/>
</dbReference>
<dbReference type="FunFam" id="1.10.8.60:FF:000014">
    <property type="entry name" value="DNA-binding transcriptional regulator NtrC"/>
    <property type="match status" value="1"/>
</dbReference>
<dbReference type="InterPro" id="IPR025943">
    <property type="entry name" value="Sigma_54_int_dom_ATP-bd_2"/>
</dbReference>
<evidence type="ECO:0000256" key="7">
    <source>
        <dbReference type="PROSITE-ProRule" id="PRU00169"/>
    </source>
</evidence>
<dbReference type="Gene3D" id="3.40.50.300">
    <property type="entry name" value="P-loop containing nucleotide triphosphate hydrolases"/>
    <property type="match status" value="1"/>
</dbReference>
<dbReference type="PRINTS" id="PR01590">
    <property type="entry name" value="HTHFIS"/>
</dbReference>
<evidence type="ECO:0000256" key="3">
    <source>
        <dbReference type="ARBA" id="ARBA00023015"/>
    </source>
</evidence>
<dbReference type="SUPFAM" id="SSF52172">
    <property type="entry name" value="CheY-like"/>
    <property type="match status" value="1"/>
</dbReference>
<dbReference type="Pfam" id="PF25601">
    <property type="entry name" value="AAA_lid_14"/>
    <property type="match status" value="1"/>
</dbReference>
<dbReference type="InterPro" id="IPR025662">
    <property type="entry name" value="Sigma_54_int_dom_ATP-bd_1"/>
</dbReference>
<dbReference type="SUPFAM" id="SSF52540">
    <property type="entry name" value="P-loop containing nucleoside triphosphate hydrolases"/>
    <property type="match status" value="1"/>
</dbReference>
<sequence length="447" mass="50126">MKTYAILAIDDEKDMLTTYESILKKKYQLSLAENASEALTAIENNEPDLLLLDLRMPETDGLELLKKIRPLYPEIDIIVVSASKDIADAVEAMKLGAIDYISKPFEVSELLITIEKALEKHALIKENYYLKEMLKETTSYCNLIGQSQVMRRVFSTIEKVAPTESTILIHGESGTGKELVARAIHQKSRRSDKPFVAVNCAAIPENLLESELFGHERGSFTGAHDRKLGKFELADEGTLFLDEIGCMSAAMQSKLLRVLEHKIIERLGGEKGVKVDVRIISATNIDFQKSIDEGKFRADLFYRLNVIPIELPPLRERKDDTRLLAEYFVKKFNKELNKNITSIADATLDDLVGYDWPGNVRELQNIIERAVVLSSGETLEGLDLPIAKEKKRSASSDANLNSTLAEYEKELILEALRASKSNHSKAARRLGIPRSTLNSRMESLGLD</sequence>
<dbReference type="EMBL" id="MEUG01000001">
    <property type="protein sequence ID" value="OGC28868.1"/>
    <property type="molecule type" value="Genomic_DNA"/>
</dbReference>
<evidence type="ECO:0000313" key="10">
    <source>
        <dbReference type="EMBL" id="OGC28868.1"/>
    </source>
</evidence>
<dbReference type="InterPro" id="IPR001789">
    <property type="entry name" value="Sig_transdc_resp-reg_receiver"/>
</dbReference>
<dbReference type="PROSITE" id="PS50110">
    <property type="entry name" value="RESPONSE_REGULATORY"/>
    <property type="match status" value="1"/>
</dbReference>
<dbReference type="Gene3D" id="3.40.50.2300">
    <property type="match status" value="1"/>
</dbReference>
<evidence type="ECO:0000256" key="2">
    <source>
        <dbReference type="ARBA" id="ARBA00022840"/>
    </source>
</evidence>
<dbReference type="GO" id="GO:0043565">
    <property type="term" value="F:sequence-specific DNA binding"/>
    <property type="evidence" value="ECO:0007669"/>
    <property type="project" value="InterPro"/>
</dbReference>
<organism evidence="10 11">
    <name type="scientific">candidate division WOR-1 bacterium RIFOXYC12_FULL_54_18</name>
    <dbReference type="NCBI Taxonomy" id="1802584"/>
    <lineage>
        <taxon>Bacteria</taxon>
        <taxon>Bacillati</taxon>
        <taxon>Saganbacteria</taxon>
    </lineage>
</organism>
<evidence type="ECO:0000259" key="8">
    <source>
        <dbReference type="PROSITE" id="PS50045"/>
    </source>
</evidence>
<dbReference type="FunFam" id="3.40.50.300:FF:000006">
    <property type="entry name" value="DNA-binding transcriptional regulator NtrC"/>
    <property type="match status" value="1"/>
</dbReference>
<dbReference type="PROSITE" id="PS50045">
    <property type="entry name" value="SIGMA54_INTERACT_4"/>
    <property type="match status" value="1"/>
</dbReference>
<dbReference type="InterPro" id="IPR027417">
    <property type="entry name" value="P-loop_NTPase"/>
</dbReference>
<proteinExistence type="predicted"/>
<dbReference type="PROSITE" id="PS00675">
    <property type="entry name" value="SIGMA54_INTERACT_1"/>
    <property type="match status" value="1"/>
</dbReference>
<keyword evidence="4" id="KW-0238">DNA-binding</keyword>
<keyword evidence="7" id="KW-0597">Phosphoprotein</keyword>
<dbReference type="Pfam" id="PF00158">
    <property type="entry name" value="Sigma54_activat"/>
    <property type="match status" value="1"/>
</dbReference>
<keyword evidence="5" id="KW-0010">Activator</keyword>
<dbReference type="Gene3D" id="1.10.8.60">
    <property type="match status" value="1"/>
</dbReference>
<dbReference type="Proteomes" id="UP000178602">
    <property type="component" value="Unassembled WGS sequence"/>
</dbReference>
<evidence type="ECO:0000256" key="5">
    <source>
        <dbReference type="ARBA" id="ARBA00023159"/>
    </source>
</evidence>
<keyword evidence="2" id="KW-0067">ATP-binding</keyword>
<dbReference type="GO" id="GO:0005524">
    <property type="term" value="F:ATP binding"/>
    <property type="evidence" value="ECO:0007669"/>
    <property type="project" value="UniProtKB-KW"/>
</dbReference>
<dbReference type="InterPro" id="IPR025944">
    <property type="entry name" value="Sigma_54_int_dom_CS"/>
</dbReference>